<evidence type="ECO:0000313" key="4">
    <source>
        <dbReference type="Proteomes" id="UP000315868"/>
    </source>
</evidence>
<keyword evidence="2" id="KW-0472">Membrane</keyword>
<feature type="transmembrane region" description="Helical" evidence="2">
    <location>
        <begin position="810"/>
        <end position="829"/>
    </location>
</feature>
<protein>
    <submittedName>
        <fullName evidence="3">Uncharacterized protein</fullName>
    </submittedName>
</protein>
<keyword evidence="2" id="KW-0812">Transmembrane</keyword>
<feature type="transmembrane region" description="Helical" evidence="2">
    <location>
        <begin position="712"/>
        <end position="732"/>
    </location>
</feature>
<feature type="transmembrane region" description="Helical" evidence="2">
    <location>
        <begin position="739"/>
        <end position="760"/>
    </location>
</feature>
<organism evidence="3 4">
    <name type="scientific">Microcystis flos-aquae Mf_QC_C_20070823_S10D</name>
    <dbReference type="NCBI Taxonomy" id="2486236"/>
    <lineage>
        <taxon>Bacteria</taxon>
        <taxon>Bacillati</taxon>
        <taxon>Cyanobacteriota</taxon>
        <taxon>Cyanophyceae</taxon>
        <taxon>Oscillatoriophycideae</taxon>
        <taxon>Chroococcales</taxon>
        <taxon>Microcystaceae</taxon>
        <taxon>Microcystis</taxon>
    </lineage>
</organism>
<feature type="region of interest" description="Disordered" evidence="1">
    <location>
        <begin position="140"/>
        <end position="161"/>
    </location>
</feature>
<sequence>MLGKIRIPLHYRALLLVLFLAIALLFSSCATPTVHLTKNDLQALQNIYEEGNWTFQQSSVNVRVNEGGAVKLSIAGEAIEKVSSGNNSIWIPVALLKELPEYYGTDGDNSSQVKLMAYKVKGGLWSIVALIPGTDEKAQVKEAPTAENASTASSLGTQKQPQTRRVSLNVLMISPVFAQSLPLNLPVGQGVASVQTSVELPTKAKFTSLWTRGDGESVKLTELPSSISEGKVKALARLQPELAPVWDFSDIGYRLPGDKFSRQGLLNMAQWVSLLCAVALAVWIGWELWMNQELISRLRPYTERADSRELYVLGEQIQELVSRLRSYPRRADYRELYVLGERIQELVSRLRSYPRRADSRELYVLGEQIQELISRLRPYPERAESREELYLLDLLREQLQEFMSRLRSYPERAESREDERAESREELYRKRRRFWFYTAVAVLAVIALVFFILSVALSNEPNGKSKNSSETSLLLGNFSLNINSSDYNSDKVKATLSFLPLSTKLEPNNKGQIAIEFGGNKVKLVEQNNEPDTVKVNVATVDPSSPQLKYKIENIPIKIVEDLEVLTSASKRNVQIDQYDNIADIYNQALKTEPKPVFIEMEYEISDVLTKKEQIPERYFNWFPMDKSLLEMPIKVEGAISIVSQIEVETPTDLHTQVKQSGIEEMDFSLKRAEKQVNKYLLRPGLNKFILINSGSKVTITGNYERNLPGKAFLTAGIVIIGGCIGWLVGLFSSDWKSLWQGIGVIVGGSLLAFIAAIVVNRDFQSIISLRGQISFFDIFLLWSLLSLVVTAILMRKSQVTPTPLSQKSVWVFFVIVSCVMPILVAIFVHP</sequence>
<dbReference type="AlphaFoldDB" id="A0A552KQF1"/>
<comment type="caution">
    <text evidence="3">The sequence shown here is derived from an EMBL/GenBank/DDBJ whole genome shotgun (WGS) entry which is preliminary data.</text>
</comment>
<dbReference type="PROSITE" id="PS51257">
    <property type="entry name" value="PROKAR_LIPOPROTEIN"/>
    <property type="match status" value="1"/>
</dbReference>
<accession>A0A552KQF1</accession>
<feature type="transmembrane region" description="Helical" evidence="2">
    <location>
        <begin position="780"/>
        <end position="798"/>
    </location>
</feature>
<feature type="compositionally biased region" description="Polar residues" evidence="1">
    <location>
        <begin position="147"/>
        <end position="161"/>
    </location>
</feature>
<keyword evidence="2" id="KW-1133">Transmembrane helix</keyword>
<evidence type="ECO:0000256" key="1">
    <source>
        <dbReference type="SAM" id="MobiDB-lite"/>
    </source>
</evidence>
<proteinExistence type="predicted"/>
<name>A0A552KQF1_9CHRO</name>
<gene>
    <name evidence="3" type="ORF">EWV45_14035</name>
</gene>
<evidence type="ECO:0000256" key="2">
    <source>
        <dbReference type="SAM" id="Phobius"/>
    </source>
</evidence>
<evidence type="ECO:0000313" key="3">
    <source>
        <dbReference type="EMBL" id="TRV10218.1"/>
    </source>
</evidence>
<dbReference type="Proteomes" id="UP000315868">
    <property type="component" value="Unassembled WGS sequence"/>
</dbReference>
<dbReference type="EMBL" id="SFAM01000126">
    <property type="protein sequence ID" value="TRV10218.1"/>
    <property type="molecule type" value="Genomic_DNA"/>
</dbReference>
<reference evidence="3 4" key="1">
    <citation type="submission" date="2019-01" db="EMBL/GenBank/DDBJ databases">
        <title>Coherence of Microcystis species and biogeography revealed through population genomics.</title>
        <authorList>
            <person name="Perez-Carrascal O.M."/>
            <person name="Terrat Y."/>
            <person name="Giani A."/>
            <person name="Fortin N."/>
            <person name="Tromas N."/>
            <person name="Shapiro B.J."/>
        </authorList>
    </citation>
    <scope>NUCLEOTIDE SEQUENCE [LARGE SCALE GENOMIC DNA]</scope>
    <source>
        <strain evidence="3">Mf_QC_C_20070823_S10D</strain>
    </source>
</reference>
<feature type="transmembrane region" description="Helical" evidence="2">
    <location>
        <begin position="434"/>
        <end position="457"/>
    </location>
</feature>